<dbReference type="Proteomes" id="UP001598448">
    <property type="component" value="Unassembled WGS sequence"/>
</dbReference>
<keyword evidence="1" id="KW-0472">Membrane</keyword>
<evidence type="ECO:0000256" key="1">
    <source>
        <dbReference type="SAM" id="Phobius"/>
    </source>
</evidence>
<dbReference type="RefSeq" id="WP_386711958.1">
    <property type="nucleotide sequence ID" value="NZ_JBHXIJ010000054.1"/>
</dbReference>
<evidence type="ECO:0000313" key="2">
    <source>
        <dbReference type="EMBL" id="MFD5099408.1"/>
    </source>
</evidence>
<keyword evidence="3" id="KW-1185">Reference proteome</keyword>
<accession>A0ABW6FR41</accession>
<organism evidence="2 3">
    <name type="scientific">Streptomyces albidochromogenes</name>
    <dbReference type="NCBI Taxonomy" id="329524"/>
    <lineage>
        <taxon>Bacteria</taxon>
        <taxon>Bacillati</taxon>
        <taxon>Actinomycetota</taxon>
        <taxon>Actinomycetes</taxon>
        <taxon>Kitasatosporales</taxon>
        <taxon>Streptomycetaceae</taxon>
        <taxon>Streptomyces</taxon>
    </lineage>
</organism>
<keyword evidence="1" id="KW-1133">Transmembrane helix</keyword>
<reference evidence="2 3" key="1">
    <citation type="submission" date="2024-09" db="EMBL/GenBank/DDBJ databases">
        <title>The Natural Products Discovery Center: Release of the First 8490 Sequenced Strains for Exploring Actinobacteria Biosynthetic Diversity.</title>
        <authorList>
            <person name="Kalkreuter E."/>
            <person name="Kautsar S.A."/>
            <person name="Yang D."/>
            <person name="Bader C.D."/>
            <person name="Teijaro C.N."/>
            <person name="Fluegel L."/>
            <person name="Davis C.M."/>
            <person name="Simpson J.R."/>
            <person name="Lauterbach L."/>
            <person name="Steele A.D."/>
            <person name="Gui C."/>
            <person name="Meng S."/>
            <person name="Li G."/>
            <person name="Viehrig K."/>
            <person name="Ye F."/>
            <person name="Su P."/>
            <person name="Kiefer A.F."/>
            <person name="Nichols A."/>
            <person name="Cepeda A.J."/>
            <person name="Yan W."/>
            <person name="Fan B."/>
            <person name="Jiang Y."/>
            <person name="Adhikari A."/>
            <person name="Zheng C.-J."/>
            <person name="Schuster L."/>
            <person name="Cowan T.M."/>
            <person name="Smanski M.J."/>
            <person name="Chevrette M.G."/>
            <person name="De Carvalho L.P.S."/>
            <person name="Shen B."/>
        </authorList>
    </citation>
    <scope>NUCLEOTIDE SEQUENCE [LARGE SCALE GENOMIC DNA]</scope>
    <source>
        <strain evidence="2 3">NPDC058348</strain>
    </source>
</reference>
<keyword evidence="1" id="KW-0812">Transmembrane</keyword>
<protein>
    <submittedName>
        <fullName evidence="2">Uncharacterized protein</fullName>
    </submittedName>
</protein>
<comment type="caution">
    <text evidence="2">The sequence shown here is derived from an EMBL/GenBank/DDBJ whole genome shotgun (WGS) entry which is preliminary data.</text>
</comment>
<evidence type="ECO:0000313" key="3">
    <source>
        <dbReference type="Proteomes" id="UP001598448"/>
    </source>
</evidence>
<dbReference type="EMBL" id="JBHXIJ010000054">
    <property type="protein sequence ID" value="MFD5099408.1"/>
    <property type="molecule type" value="Genomic_DNA"/>
</dbReference>
<name>A0ABW6FR41_9ACTN</name>
<proteinExistence type="predicted"/>
<feature type="transmembrane region" description="Helical" evidence="1">
    <location>
        <begin position="26"/>
        <end position="46"/>
    </location>
</feature>
<sequence>MDHQRLVDRIGQWAQAPVASSVGGQVVLLGAVLAAAGVAGLAAQALGTLVRRAVLAAGWRAWPRPFWWPAAPVSAVLALTARFRLRAAVDAYAQLLEAAVRLHAVELAVQLGTEHAGPLDRLLGDVLTQHLRTRTRGA</sequence>
<gene>
    <name evidence="2" type="ORF">ACFWJN_10620</name>
</gene>